<comment type="caution">
    <text evidence="1">The sequence shown here is derived from an EMBL/GenBank/DDBJ whole genome shotgun (WGS) entry which is preliminary data.</text>
</comment>
<name>A0A0F9V5K4_9ZZZZ</name>
<evidence type="ECO:0000313" key="1">
    <source>
        <dbReference type="EMBL" id="KKN61173.1"/>
    </source>
</evidence>
<accession>A0A0F9V5K4</accession>
<dbReference type="EMBL" id="LAZR01000668">
    <property type="protein sequence ID" value="KKN61173.1"/>
    <property type="molecule type" value="Genomic_DNA"/>
</dbReference>
<gene>
    <name evidence="1" type="ORF">LCGC14_0524680</name>
</gene>
<sequence length="64" mass="7501">MLSNQKIEEFKKNKRSNCQINFLIKKSDKGKLDSIADKKNIYTSELLRLLITEFINEQEKIGVI</sequence>
<protein>
    <submittedName>
        <fullName evidence="1">Uncharacterized protein</fullName>
    </submittedName>
</protein>
<dbReference type="AlphaFoldDB" id="A0A0F9V5K4"/>
<reference evidence="1" key="1">
    <citation type="journal article" date="2015" name="Nature">
        <title>Complex archaea that bridge the gap between prokaryotes and eukaryotes.</title>
        <authorList>
            <person name="Spang A."/>
            <person name="Saw J.H."/>
            <person name="Jorgensen S.L."/>
            <person name="Zaremba-Niedzwiedzka K."/>
            <person name="Martijn J."/>
            <person name="Lind A.E."/>
            <person name="van Eijk R."/>
            <person name="Schleper C."/>
            <person name="Guy L."/>
            <person name="Ettema T.J."/>
        </authorList>
    </citation>
    <scope>NUCLEOTIDE SEQUENCE</scope>
</reference>
<organism evidence="1">
    <name type="scientific">marine sediment metagenome</name>
    <dbReference type="NCBI Taxonomy" id="412755"/>
    <lineage>
        <taxon>unclassified sequences</taxon>
        <taxon>metagenomes</taxon>
        <taxon>ecological metagenomes</taxon>
    </lineage>
</organism>
<proteinExistence type="predicted"/>